<proteinExistence type="predicted"/>
<dbReference type="InterPro" id="IPR027417">
    <property type="entry name" value="P-loop_NTPase"/>
</dbReference>
<dbReference type="Gene3D" id="3.40.50.300">
    <property type="entry name" value="P-loop containing nucleotide triphosphate hydrolases"/>
    <property type="match status" value="1"/>
</dbReference>
<feature type="coiled-coil region" evidence="1">
    <location>
        <begin position="932"/>
        <end position="968"/>
    </location>
</feature>
<feature type="coiled-coil region" evidence="1">
    <location>
        <begin position="1035"/>
        <end position="1106"/>
    </location>
</feature>
<feature type="non-terminal residue" evidence="2">
    <location>
        <position position="1"/>
    </location>
</feature>
<reference evidence="2" key="1">
    <citation type="submission" date="2021-02" db="EMBL/GenBank/DDBJ databases">
        <authorList>
            <person name="Nowell W R."/>
        </authorList>
    </citation>
    <scope>NUCLEOTIDE SEQUENCE</scope>
</reference>
<organism evidence="2 3">
    <name type="scientific">Rotaria magnacalcarata</name>
    <dbReference type="NCBI Taxonomy" id="392030"/>
    <lineage>
        <taxon>Eukaryota</taxon>
        <taxon>Metazoa</taxon>
        <taxon>Spiralia</taxon>
        <taxon>Gnathifera</taxon>
        <taxon>Rotifera</taxon>
        <taxon>Eurotatoria</taxon>
        <taxon>Bdelloidea</taxon>
        <taxon>Philodinida</taxon>
        <taxon>Philodinidae</taxon>
        <taxon>Rotaria</taxon>
    </lineage>
</organism>
<name>A0A8S2QDV2_9BILA</name>
<dbReference type="SUPFAM" id="SSF52540">
    <property type="entry name" value="P-loop containing nucleoside triphosphate hydrolases"/>
    <property type="match status" value="1"/>
</dbReference>
<gene>
    <name evidence="2" type="ORF">SMN809_LOCUS17129</name>
</gene>
<accession>A0A8S2QDV2</accession>
<evidence type="ECO:0000313" key="2">
    <source>
        <dbReference type="EMBL" id="CAF4096606.1"/>
    </source>
</evidence>
<dbReference type="EMBL" id="CAJOBI010007849">
    <property type="protein sequence ID" value="CAF4096606.1"/>
    <property type="molecule type" value="Genomic_DNA"/>
</dbReference>
<sequence length="1517" mass="174416">ATAAPKSASDEKIPDHKNKKQLYVETLREDLATMPSCAEKSTMELLLHFERELLGDPMASQKETVSALLEKLHDQVNEQELFSNDIRISLQNVKTSVYGSNSESAVEDLGKLLEILRPLHIQELKRLVEKTKEAAELIRDKEIILLIGGTGAGKSTTIQFLTGCEMKNVPKEVAPGRYLDHITAVKVPNYPGLKDVISNPEVRSETRYITPVTIPLKDIFGPGETGNIILCDAPGFGDTGGPEVNIANGVGITEALKGCKSVKILALSSFKALGDKAQGIQELAHILINMIANIEDRLDTMHYAFTKYPLKTDINAYILNIKEQMVDKDPSLRSDSAFVAVLKDMIEKTHEKQEKIDPIQGDRKPFIRTLLRGEGITCPEDAFRFSMSPNTQKFIANEAQRYEINIRCAAKRKNIDLVKYYFDILKVLKELTKEGFAKDAYEKSVRFMSENIEELCSVVKEKFNRAFESQDGLREGDVQEYKIFVEYIQGIQKPLGGHLESRLVSPTALIQNIHTEIQKRRQDLGGKDLSSSVVEIYLGNLKMLKKSFPELELEYRKNCKDFEERFDALVKSADEPILANEFSQAAEIILVIYKSSQVLKVHLSEKVEDKYRDTFVLLLKHLNSFSEKAEPILDKIRLNDDNVKTLNEYMNILRSAKETSTLQDRFSTYAEMLKNGTGTSPNNFRNLNEIYSDFIEKIVKYFDQINIRIKELFEKNGDYALEQIEKLVSDMDTIRKIPEIEGKTSGTYYRTVENVRGYMQQLQKDAEQLLVDMDKKSGSINYSNLARSLSRLKNAEWINRVSPGAYETLMRRITEELIENAQKLEEQLKRLDFHLRHPDNVALAQDIIEKVESMRILERSVPDLEKYRVRILDWFRETTQEAFDSIQKTFNLQDRDVYTLKQQLKELENIRNEYDSLHPAQKYLQEQEYSNIGQLNSEIEDITEKLKEENDKEEAMKLEKEKKANELEGIIKQYMVIRDKKLQKNIVQQAVARGSEVLNKRKPEEDNFLETHSFLKIDDVYETKLNITKEYNNKLQLIQESCKALSDTLNRLEEIRRKYKSLLLVRSDSVSSEGTKYLQEKKQNNIESLNAKIEEKKKIISEREKNKQTYDFSGRFDGSIANNALLYVIQCEKVGDTQVKRTAIETNGILQKYIIEYGHFLNQEIARLYQNAQNSEVEGGPLQYAHELNVRLEELSSLKIFPEVFDCVKGVETIAHWQRKVTDCYVTSNRTMEQHHSRGESENLRKQLVVVHALSCLDRLRGDTRFSDLYIKYQSGINQDLREGYKIILSAVSAYNYATAGITLSDIDDQPLNHKAKRQIEHDLQSSLVKLMKDTKWKVHWLYGKIEIGAINDTQIEEIVANIEKMRTALNQCNLMDLLDEKTKRDLNNFQDEIDKILSDIILKGFTSIETYMNNDNFTEAEEGMVHIGKVQLALTGIITSQEVINKSNEVREKLNNLAMDLPNKNDFSDVDKYFERPPKELLAKLKQVSTSRPQYTPRPQYSQAYQALMSSKVHSK</sequence>
<keyword evidence="1" id="KW-0175">Coiled coil</keyword>
<protein>
    <submittedName>
        <fullName evidence="2">Uncharacterized protein</fullName>
    </submittedName>
</protein>
<evidence type="ECO:0000313" key="3">
    <source>
        <dbReference type="Proteomes" id="UP000676336"/>
    </source>
</evidence>
<dbReference type="Proteomes" id="UP000676336">
    <property type="component" value="Unassembled WGS sequence"/>
</dbReference>
<comment type="caution">
    <text evidence="2">The sequence shown here is derived from an EMBL/GenBank/DDBJ whole genome shotgun (WGS) entry which is preliminary data.</text>
</comment>
<evidence type="ECO:0000256" key="1">
    <source>
        <dbReference type="SAM" id="Coils"/>
    </source>
</evidence>